<reference evidence="2" key="1">
    <citation type="submission" date="2020-05" db="EMBL/GenBank/DDBJ databases">
        <title>Phylogenomic resolution of chytrid fungi.</title>
        <authorList>
            <person name="Stajich J.E."/>
            <person name="Amses K."/>
            <person name="Simmons R."/>
            <person name="Seto K."/>
            <person name="Myers J."/>
            <person name="Bonds A."/>
            <person name="Quandt C.A."/>
            <person name="Barry K."/>
            <person name="Liu P."/>
            <person name="Grigoriev I."/>
            <person name="Longcore J.E."/>
            <person name="James T.Y."/>
        </authorList>
    </citation>
    <scope>NUCLEOTIDE SEQUENCE</scope>
    <source>
        <strain evidence="2">JEL0476</strain>
    </source>
</reference>
<dbReference type="Proteomes" id="UP001211065">
    <property type="component" value="Unassembled WGS sequence"/>
</dbReference>
<gene>
    <name evidence="2" type="ORF">HK099_001032</name>
</gene>
<dbReference type="InterPro" id="IPR036047">
    <property type="entry name" value="F-box-like_dom_sf"/>
</dbReference>
<dbReference type="EMBL" id="JADGJW010000127">
    <property type="protein sequence ID" value="KAJ3223501.1"/>
    <property type="molecule type" value="Genomic_DNA"/>
</dbReference>
<dbReference type="SUPFAM" id="SSF81383">
    <property type="entry name" value="F-box domain"/>
    <property type="match status" value="1"/>
</dbReference>
<sequence length="498" mass="57915">MENELFEFTVKVALTLESQNSKDEELMELHDKAVYLIEKMSEKNKPTDYSISQFSPKILDNHYSKSKNKSHFTKRIPDEILLSIFMHFKTDESESNTFLVNLSLVNKQWSTVALPLLWTQVYSNHDNLSKLHLLNVGLKLNQEYRKKKSGWFNPNIVLLEFFSDMKFRSTLNKKLFKNLLGVLLLYTKNLKSLSFCIMSGSDRINFNLDDLHNIFTNCKLLTKLEINLLEFSWNKDYDLDELEKKNISIKSGFSKLKIFSLLELKGKKEDFFKLYPLKSVEKLEIDEISFSLAKILKGNLKNLTSLSLTGSLDPNDPGDFDFNAADLIFSEAKNIKILDIQLKYNDGIFLAIIKNNIQLQFISGKIDGRQRSLDFVNWETLSKFLKFSSESLNEFHFTLLLDETERYHSHDTELDDSKLTFISNNLPNLKSFGFYIRNENFQPISAWKKVSVESLKKFLSKPKNKIVRIGVNQEILFGTRVDIQKIFDQSGIDYSESF</sequence>
<feature type="domain" description="F-box" evidence="1">
    <location>
        <begin position="75"/>
        <end position="122"/>
    </location>
</feature>
<proteinExistence type="predicted"/>
<dbReference type="Pfam" id="PF12937">
    <property type="entry name" value="F-box-like"/>
    <property type="match status" value="1"/>
</dbReference>
<comment type="caution">
    <text evidence="2">The sequence shown here is derived from an EMBL/GenBank/DDBJ whole genome shotgun (WGS) entry which is preliminary data.</text>
</comment>
<evidence type="ECO:0000259" key="1">
    <source>
        <dbReference type="Pfam" id="PF12937"/>
    </source>
</evidence>
<dbReference type="AlphaFoldDB" id="A0AAD5U3S0"/>
<keyword evidence="3" id="KW-1185">Reference proteome</keyword>
<accession>A0AAD5U3S0</accession>
<dbReference type="Gene3D" id="1.20.1280.50">
    <property type="match status" value="1"/>
</dbReference>
<organism evidence="2 3">
    <name type="scientific">Clydaea vesicula</name>
    <dbReference type="NCBI Taxonomy" id="447962"/>
    <lineage>
        <taxon>Eukaryota</taxon>
        <taxon>Fungi</taxon>
        <taxon>Fungi incertae sedis</taxon>
        <taxon>Chytridiomycota</taxon>
        <taxon>Chytridiomycota incertae sedis</taxon>
        <taxon>Chytridiomycetes</taxon>
        <taxon>Lobulomycetales</taxon>
        <taxon>Lobulomycetaceae</taxon>
        <taxon>Clydaea</taxon>
    </lineage>
</organism>
<evidence type="ECO:0000313" key="2">
    <source>
        <dbReference type="EMBL" id="KAJ3223501.1"/>
    </source>
</evidence>
<protein>
    <recommendedName>
        <fullName evidence="1">F-box domain-containing protein</fullName>
    </recommendedName>
</protein>
<evidence type="ECO:0000313" key="3">
    <source>
        <dbReference type="Proteomes" id="UP001211065"/>
    </source>
</evidence>
<dbReference type="InterPro" id="IPR001810">
    <property type="entry name" value="F-box_dom"/>
</dbReference>
<name>A0AAD5U3S0_9FUNG</name>